<sequence length="465" mass="52243">MSETKQRVTVKKDYPEKLFYEKVLTEWKASMSDHNRSTTIHKALKGLKRYPINPSNYTELRKITGIGEHIATRLDAAWKCFSEQLESTPRLKDVKGIKKGEALPFLTNAQVSKGLNRVPFLPRELQSTSISPPPAKKTKKGINTAPSSSNNLEGNDIIGDDLNVSFSQPSTMPSYNDNRNKPSTSKGPSSSSTTTTAATTSADSTAIYLAYDPATYNQCELILIVDGRELGGGKSKSKKNICDHLDKMGVKYDTRPLSVGDYLWLIRLPNGEEITLDYVVERKTWDDLKSSIRHSRYHEQKLRLKKSGIRNVIVIAEGGEATDRSLEQALASTSIDNQFFIQRTANIQGTAKFLNAATQRLKERALTDHFIGLSFTSLQSESRKTKTITVSDLFIRQLTVCPLMTVEKARVVAERFPTFSSLYDFYRQNQCLPAHQRRDPELLMHETIPQIGKALSRQLTAFFNP</sequence>
<name>A0AC35GUU2_9BILA</name>
<reference evidence="2" key="1">
    <citation type="submission" date="2022-11" db="UniProtKB">
        <authorList>
            <consortium name="WormBaseParasite"/>
        </authorList>
    </citation>
    <scope>IDENTIFICATION</scope>
</reference>
<dbReference type="Proteomes" id="UP000887580">
    <property type="component" value="Unplaced"/>
</dbReference>
<proteinExistence type="predicted"/>
<accession>A0AC35GUU2</accession>
<protein>
    <submittedName>
        <fullName evidence="2">Crossover junction endonuclease MUS81</fullName>
    </submittedName>
</protein>
<organism evidence="1 2">
    <name type="scientific">Panagrolaimus sp. PS1159</name>
    <dbReference type="NCBI Taxonomy" id="55785"/>
    <lineage>
        <taxon>Eukaryota</taxon>
        <taxon>Metazoa</taxon>
        <taxon>Ecdysozoa</taxon>
        <taxon>Nematoda</taxon>
        <taxon>Chromadorea</taxon>
        <taxon>Rhabditida</taxon>
        <taxon>Tylenchina</taxon>
        <taxon>Panagrolaimomorpha</taxon>
        <taxon>Panagrolaimoidea</taxon>
        <taxon>Panagrolaimidae</taxon>
        <taxon>Panagrolaimus</taxon>
    </lineage>
</organism>
<dbReference type="WBParaSite" id="PS1159_v2.g8907.t1">
    <property type="protein sequence ID" value="PS1159_v2.g8907.t1"/>
    <property type="gene ID" value="PS1159_v2.g8907"/>
</dbReference>
<evidence type="ECO:0000313" key="2">
    <source>
        <dbReference type="WBParaSite" id="PS1159_v2.g8907.t1"/>
    </source>
</evidence>
<evidence type="ECO:0000313" key="1">
    <source>
        <dbReference type="Proteomes" id="UP000887580"/>
    </source>
</evidence>